<proteinExistence type="predicted"/>
<dbReference type="PANTHER" id="PTHR34595:SF2">
    <property type="entry name" value="BLR2978 PROTEIN"/>
    <property type="match status" value="1"/>
</dbReference>
<dbReference type="SUPFAM" id="SSF56059">
    <property type="entry name" value="Glutathione synthetase ATP-binding domain-like"/>
    <property type="match status" value="1"/>
</dbReference>
<gene>
    <name evidence="3" type="ORF">E0W69_016115</name>
</gene>
<dbReference type="Pfam" id="PF14403">
    <property type="entry name" value="CP_ATPgrasp_2"/>
    <property type="match status" value="1"/>
</dbReference>
<dbReference type="KEGG" id="arac:E0W69_016115"/>
<accession>A0A5P2G8P3</accession>
<dbReference type="OrthoDB" id="9803842at2"/>
<dbReference type="Gene3D" id="3.40.50.11290">
    <property type="match status" value="1"/>
</dbReference>
<dbReference type="EMBL" id="CP044016">
    <property type="protein sequence ID" value="QES90110.1"/>
    <property type="molecule type" value="Genomic_DNA"/>
</dbReference>
<feature type="domain" description="Circularly permuted ATP-grasp type 2" evidence="2">
    <location>
        <begin position="89"/>
        <end position="466"/>
    </location>
</feature>
<keyword evidence="4" id="KW-1185">Reference proteome</keyword>
<evidence type="ECO:0000313" key="3">
    <source>
        <dbReference type="EMBL" id="QES90110.1"/>
    </source>
</evidence>
<dbReference type="Pfam" id="PF04168">
    <property type="entry name" value="Alpha-E"/>
    <property type="match status" value="1"/>
</dbReference>
<dbReference type="InterPro" id="IPR007296">
    <property type="entry name" value="DUF403"/>
</dbReference>
<name>A0A5P2G8P3_9BACT</name>
<feature type="domain" description="DUF403" evidence="1">
    <location>
        <begin position="515"/>
        <end position="843"/>
    </location>
</feature>
<evidence type="ECO:0000259" key="2">
    <source>
        <dbReference type="Pfam" id="PF14403"/>
    </source>
</evidence>
<dbReference type="InterPro" id="IPR025841">
    <property type="entry name" value="CP_ATPgrasp_2"/>
</dbReference>
<dbReference type="Proteomes" id="UP000292424">
    <property type="component" value="Chromosome"/>
</dbReference>
<organism evidence="3 4">
    <name type="scientific">Rhizosphaericola mali</name>
    <dbReference type="NCBI Taxonomy" id="2545455"/>
    <lineage>
        <taxon>Bacteria</taxon>
        <taxon>Pseudomonadati</taxon>
        <taxon>Bacteroidota</taxon>
        <taxon>Chitinophagia</taxon>
        <taxon>Chitinophagales</taxon>
        <taxon>Chitinophagaceae</taxon>
        <taxon>Rhizosphaericola</taxon>
    </lineage>
</organism>
<protein>
    <submittedName>
        <fullName evidence="3">Circularly permuted type 2 ATP-grasp protein</fullName>
    </submittedName>
</protein>
<evidence type="ECO:0000259" key="1">
    <source>
        <dbReference type="Pfam" id="PF04168"/>
    </source>
</evidence>
<dbReference type="Gene3D" id="3.30.1490.270">
    <property type="match status" value="1"/>
</dbReference>
<reference evidence="3 4" key="1">
    <citation type="submission" date="2019-09" db="EMBL/GenBank/DDBJ databases">
        <title>Complete genome sequence of Arachidicoccus sp. B3-10 isolated from apple orchard soil.</title>
        <authorList>
            <person name="Kim H.S."/>
            <person name="Han K.-I."/>
            <person name="Suh M.K."/>
            <person name="Lee K.C."/>
            <person name="Eom M.K."/>
            <person name="Kim J.-S."/>
            <person name="Kang S.W."/>
            <person name="Sin Y."/>
            <person name="Lee J.-S."/>
        </authorList>
    </citation>
    <scope>NUCLEOTIDE SEQUENCE [LARGE SCALE GENOMIC DNA]</scope>
    <source>
        <strain evidence="3 4">B3-10</strain>
    </source>
</reference>
<dbReference type="AlphaFoldDB" id="A0A5P2G8P3"/>
<dbReference type="PANTHER" id="PTHR34595">
    <property type="entry name" value="BLR5612 PROTEIN"/>
    <property type="match status" value="1"/>
</dbReference>
<sequence>MLDENELMYTVLKDYQPDLSTYDELRFQGKGEVLPYWDSFFEAFQSLTPEELEKKKFDMLRMLKENGVTYNIYDDPTGAARNWKLDPIPNIIDGEEWETIQSGLIQRATILNLIAKDIYGPQFLLKNKIIPAELIFQHPGYIRQCMSIDVPGGCFLNFYAADMARSKDGQLWIIGDRTQAPSGSGYALENRMALSTAFPEFFKNEMVAKIGAYFNSVYKELCSNVPHGIDNPKIVVLTSGPGNETYFEHAYLSNYLGITLVQGEDLMVKGDYLWLKTLSGLERIDVILRRLDDNFCDPLELRSDSLLGVPGLLHVARSGNVVIKNAIGSSILENPGLIPFLPNVAAYFEMGELILPSLATWWCGQEKELKFVLENIDNLVIKRIYRSDLNSPSVIDVGELKGEEKANLILQIQEKPYLYVGQEKVNFSSIPAYSNRTIHAGRAVFRSFLAHSDDSYVVMPGGLTRAGDSKNNIIITNQSGGTSKDTWILSENIKENLPIMHKVAQTFSMRQPIALPSHTAESLFWLGRYTERMISNGRFLRTVMQFLMQSDRYVYDNDTSESATIILLRALTCFTFTYPGFVEMKDAQLLENPWEEIDNILFDPKRAGSYLSNFQRFKNTFLSVREFWSNDIWRVFHHLDQQFSSENIEAITDVQAEVRIIDDVVSSMFAFLGLNRESANRLQGWTIFDVGRKIEQCFSVIALLQFNFTHKKVDSVEHELIESVLICNQNLNAYRYTFKDFLQIHLMLDLLLKDLDNPRSLAYLLEKLQKYVKSLPRNQYMPQSDSQLDNCISTAIKMVEHANVVTLSKSIGELEEYENLQSFLDKMYHLMLEISDLISKAYFKHTIVPKQLYKSDLIY</sequence>
<dbReference type="RefSeq" id="WP_131331066.1">
    <property type="nucleotide sequence ID" value="NZ_CP044016.1"/>
</dbReference>
<dbReference type="InterPro" id="IPR051680">
    <property type="entry name" value="ATP-dep_Glu-Cys_Ligase-2"/>
</dbReference>
<evidence type="ECO:0000313" key="4">
    <source>
        <dbReference type="Proteomes" id="UP000292424"/>
    </source>
</evidence>